<evidence type="ECO:0000256" key="4">
    <source>
        <dbReference type="ARBA" id="ARBA00022801"/>
    </source>
</evidence>
<dbReference type="Gene3D" id="3.30.420.10">
    <property type="entry name" value="Ribonuclease H-like superfamily/Ribonuclease H"/>
    <property type="match status" value="1"/>
</dbReference>
<dbReference type="InterPro" id="IPR012337">
    <property type="entry name" value="RNaseH-like_sf"/>
</dbReference>
<keyword evidence="4 9" id="KW-0378">Hydrolase</keyword>
<name>A0ABQ9Y6J8_9EUKA</name>
<dbReference type="InterPro" id="IPR047021">
    <property type="entry name" value="REXO1/3/4-like"/>
</dbReference>
<protein>
    <submittedName>
        <fullName evidence="9">RNA exonuclease 1 like protein</fullName>
        <ecNumber evidence="9">3.1.-.-</ecNumber>
    </submittedName>
</protein>
<dbReference type="PANTHER" id="PTHR12801">
    <property type="entry name" value="RNA EXONUCLEASE REXO1 / RECO3 FAMILY MEMBER-RELATED"/>
    <property type="match status" value="1"/>
</dbReference>
<dbReference type="EMBL" id="JARBJD010000030">
    <property type="protein sequence ID" value="KAK2959362.1"/>
    <property type="molecule type" value="Genomic_DNA"/>
</dbReference>
<comment type="similarity">
    <text evidence="2">Belongs to the REXO1/REXO3 family.</text>
</comment>
<keyword evidence="5 9" id="KW-0269">Exonuclease</keyword>
<evidence type="ECO:0000256" key="2">
    <source>
        <dbReference type="ARBA" id="ARBA00006357"/>
    </source>
</evidence>
<evidence type="ECO:0000256" key="1">
    <source>
        <dbReference type="ARBA" id="ARBA00004123"/>
    </source>
</evidence>
<comment type="caution">
    <text evidence="9">The sequence shown here is derived from an EMBL/GenBank/DDBJ whole genome shotgun (WGS) entry which is preliminary data.</text>
</comment>
<dbReference type="SMART" id="SM00479">
    <property type="entry name" value="EXOIII"/>
    <property type="match status" value="1"/>
</dbReference>
<evidence type="ECO:0000256" key="5">
    <source>
        <dbReference type="ARBA" id="ARBA00022839"/>
    </source>
</evidence>
<sequence>MIASHPNLMAFNTVYVSFPPSNPTNFEKQIFLPTFQHIRELVPRINKMRKERPNSSSPQNIANDPTPPRRDPQTWKRSIQRRNQFVFNGIDATHQDAILEVVLSEREMHQHGFPIGVSGGSHTQQPIFVFMAEEWEGDGTQKLVLLMQKRQTEEQFKREMLQLIESNTAHFSNKPAQKAALLNLLKQPGCMACIGDSLLDLPVQPARSFFQYNPQDVLARQTDGNAHTNGGASSMFVNTHAFFDACLTNEEKQTLTFYPLVGLDCEMVEVRIPRSQCSSHAPSLPPLTALELARVTLVDDQMRTILDALCVPDGEVVDFLTDYSGITREMLFPPQSASNRTGQSEERRVPVVTKAGYPPEMLVLFPSRRALRDHILRRGIIQPDTVLVGHSIENDLFALKLSHDLVADTSVLYPHRLGLPLKNSLRSLAQRHLHYAIQEDTHNSREDACASLRLVLLCAQAVAQGKPIGMALLQKETTLRLSVLDCHITAVVDRASYEYWNFAALKEEFGRPPPIDMPRPKPKTHPNQIRISDIENTITPRRGWIDPYVTTTFESTLYSALYATEALSSRTNSEPLPFLFVRLDTSMSISRQADSVPSWIRDVDVGIELLIQRLPPNSLVVLLCGPCDPNQKQERGTKRDFTEQQNDPSNRGTALFFVTK</sequence>
<evidence type="ECO:0000259" key="8">
    <source>
        <dbReference type="SMART" id="SM00479"/>
    </source>
</evidence>
<feature type="compositionally biased region" description="Polar residues" evidence="7">
    <location>
        <begin position="54"/>
        <end position="63"/>
    </location>
</feature>
<reference evidence="9 10" key="1">
    <citation type="journal article" date="2022" name="bioRxiv">
        <title>Genomics of Preaxostyla Flagellates Illuminates Evolutionary Transitions and the Path Towards Mitochondrial Loss.</title>
        <authorList>
            <person name="Novak L.V.F."/>
            <person name="Treitli S.C."/>
            <person name="Pyrih J."/>
            <person name="Halakuc P."/>
            <person name="Pipaliya S.V."/>
            <person name="Vacek V."/>
            <person name="Brzon O."/>
            <person name="Soukal P."/>
            <person name="Eme L."/>
            <person name="Dacks J.B."/>
            <person name="Karnkowska A."/>
            <person name="Elias M."/>
            <person name="Hampl V."/>
        </authorList>
    </citation>
    <scope>NUCLEOTIDE SEQUENCE [LARGE SCALE GENOMIC DNA]</scope>
    <source>
        <strain evidence="9">NAU3</strain>
        <tissue evidence="9">Gut</tissue>
    </source>
</reference>
<evidence type="ECO:0000256" key="3">
    <source>
        <dbReference type="ARBA" id="ARBA00022722"/>
    </source>
</evidence>
<comment type="subcellular location">
    <subcellularLocation>
        <location evidence="1">Nucleus</location>
    </subcellularLocation>
</comment>
<gene>
    <name evidence="9" type="ORF">BLNAU_5671</name>
</gene>
<feature type="compositionally biased region" description="Basic and acidic residues" evidence="7">
    <location>
        <begin position="632"/>
        <end position="642"/>
    </location>
</feature>
<proteinExistence type="inferred from homology"/>
<dbReference type="InterPro" id="IPR036397">
    <property type="entry name" value="RNaseH_sf"/>
</dbReference>
<organism evidence="9 10">
    <name type="scientific">Blattamonas nauphoetae</name>
    <dbReference type="NCBI Taxonomy" id="2049346"/>
    <lineage>
        <taxon>Eukaryota</taxon>
        <taxon>Metamonada</taxon>
        <taxon>Preaxostyla</taxon>
        <taxon>Oxymonadida</taxon>
        <taxon>Blattamonas</taxon>
    </lineage>
</organism>
<evidence type="ECO:0000313" key="10">
    <source>
        <dbReference type="Proteomes" id="UP001281761"/>
    </source>
</evidence>
<keyword evidence="3" id="KW-0540">Nuclease</keyword>
<feature type="region of interest" description="Disordered" evidence="7">
    <location>
        <begin position="632"/>
        <end position="652"/>
    </location>
</feature>
<dbReference type="CDD" id="cd06145">
    <property type="entry name" value="REX1_like"/>
    <property type="match status" value="1"/>
</dbReference>
<dbReference type="InterPro" id="IPR034922">
    <property type="entry name" value="REX1-like_exo"/>
</dbReference>
<evidence type="ECO:0000256" key="6">
    <source>
        <dbReference type="ARBA" id="ARBA00023242"/>
    </source>
</evidence>
<feature type="domain" description="Exonuclease" evidence="8">
    <location>
        <begin position="259"/>
        <end position="464"/>
    </location>
</feature>
<dbReference type="InterPro" id="IPR013520">
    <property type="entry name" value="Ribonucl_H"/>
</dbReference>
<keyword evidence="6" id="KW-0539">Nucleus</keyword>
<dbReference type="PANTHER" id="PTHR12801:SF115">
    <property type="entry name" value="FI18136P1-RELATED"/>
    <property type="match status" value="1"/>
</dbReference>
<dbReference type="SUPFAM" id="SSF53098">
    <property type="entry name" value="Ribonuclease H-like"/>
    <property type="match status" value="1"/>
</dbReference>
<accession>A0ABQ9Y6J8</accession>
<evidence type="ECO:0000313" key="9">
    <source>
        <dbReference type="EMBL" id="KAK2959362.1"/>
    </source>
</evidence>
<dbReference type="Proteomes" id="UP001281761">
    <property type="component" value="Unassembled WGS sequence"/>
</dbReference>
<dbReference type="GO" id="GO:0004527">
    <property type="term" value="F:exonuclease activity"/>
    <property type="evidence" value="ECO:0007669"/>
    <property type="project" value="UniProtKB-KW"/>
</dbReference>
<feature type="compositionally biased region" description="Polar residues" evidence="7">
    <location>
        <begin position="643"/>
        <end position="652"/>
    </location>
</feature>
<evidence type="ECO:0000256" key="7">
    <source>
        <dbReference type="SAM" id="MobiDB-lite"/>
    </source>
</evidence>
<dbReference type="EC" id="3.1.-.-" evidence="9"/>
<keyword evidence="10" id="KW-1185">Reference proteome</keyword>
<feature type="region of interest" description="Disordered" evidence="7">
    <location>
        <begin position="49"/>
        <end position="76"/>
    </location>
</feature>